<dbReference type="OrthoDB" id="341259at2759"/>
<feature type="repeat" description="ANK" evidence="3">
    <location>
        <begin position="357"/>
        <end position="389"/>
    </location>
</feature>
<feature type="repeat" description="ANK" evidence="3">
    <location>
        <begin position="253"/>
        <end position="285"/>
    </location>
</feature>
<dbReference type="PROSITE" id="PS50088">
    <property type="entry name" value="ANK_REPEAT"/>
    <property type="match status" value="5"/>
</dbReference>
<evidence type="ECO:0000313" key="5">
    <source>
        <dbReference type="EMBL" id="TGO44685.1"/>
    </source>
</evidence>
<feature type="repeat" description="ANK" evidence="3">
    <location>
        <begin position="119"/>
        <end position="151"/>
    </location>
</feature>
<feature type="compositionally biased region" description="Basic and acidic residues" evidence="4">
    <location>
        <begin position="1053"/>
        <end position="1080"/>
    </location>
</feature>
<feature type="repeat" description="ANK" evidence="3">
    <location>
        <begin position="220"/>
        <end position="252"/>
    </location>
</feature>
<dbReference type="SMART" id="SM00248">
    <property type="entry name" value="ANK"/>
    <property type="match status" value="13"/>
</dbReference>
<dbReference type="STRING" id="278944.A0A4Z1H798"/>
<dbReference type="GO" id="GO:0003723">
    <property type="term" value="F:RNA binding"/>
    <property type="evidence" value="ECO:0007669"/>
    <property type="project" value="TreeGrafter"/>
</dbReference>
<dbReference type="SUPFAM" id="SSF48403">
    <property type="entry name" value="Ankyrin repeat"/>
    <property type="match status" value="2"/>
</dbReference>
<dbReference type="EMBL" id="PQXJ01000763">
    <property type="protein sequence ID" value="TGO44685.1"/>
    <property type="molecule type" value="Genomic_DNA"/>
</dbReference>
<reference evidence="5 6" key="1">
    <citation type="submission" date="2017-12" db="EMBL/GenBank/DDBJ databases">
        <title>Comparative genomics of Botrytis spp.</title>
        <authorList>
            <person name="Valero-Jimenez C.A."/>
            <person name="Tapia P."/>
            <person name="Veloso J."/>
            <person name="Silva-Moreno E."/>
            <person name="Staats M."/>
            <person name="Valdes J.H."/>
            <person name="Van Kan J.A.L."/>
        </authorList>
    </citation>
    <scope>NUCLEOTIDE SEQUENCE [LARGE SCALE GENOMIC DNA]</scope>
    <source>
        <strain evidence="5 6">MUCL2120</strain>
    </source>
</reference>
<name>A0A4Z1H798_9HELO</name>
<feature type="compositionally biased region" description="Basic and acidic residues" evidence="4">
    <location>
        <begin position="1"/>
        <end position="13"/>
    </location>
</feature>
<organism evidence="5 6">
    <name type="scientific">Botryotinia narcissicola</name>
    <dbReference type="NCBI Taxonomy" id="278944"/>
    <lineage>
        <taxon>Eukaryota</taxon>
        <taxon>Fungi</taxon>
        <taxon>Dikarya</taxon>
        <taxon>Ascomycota</taxon>
        <taxon>Pezizomycotina</taxon>
        <taxon>Leotiomycetes</taxon>
        <taxon>Helotiales</taxon>
        <taxon>Sclerotiniaceae</taxon>
        <taxon>Botryotinia</taxon>
    </lineage>
</organism>
<comment type="caution">
    <text evidence="5">The sequence shown here is derived from an EMBL/GenBank/DDBJ whole genome shotgun (WGS) entry which is preliminary data.</text>
</comment>
<evidence type="ECO:0000313" key="6">
    <source>
        <dbReference type="Proteomes" id="UP000297452"/>
    </source>
</evidence>
<feature type="region of interest" description="Disordered" evidence="4">
    <location>
        <begin position="956"/>
        <end position="975"/>
    </location>
</feature>
<proteinExistence type="predicted"/>
<protein>
    <submittedName>
        <fullName evidence="5">Uncharacterized protein</fullName>
    </submittedName>
</protein>
<keyword evidence="2 3" id="KW-0040">ANK repeat</keyword>
<feature type="repeat" description="ANK" evidence="3">
    <location>
        <begin position="152"/>
        <end position="184"/>
    </location>
</feature>
<dbReference type="GO" id="GO:0006396">
    <property type="term" value="P:RNA processing"/>
    <property type="evidence" value="ECO:0007669"/>
    <property type="project" value="TreeGrafter"/>
</dbReference>
<dbReference type="PANTHER" id="PTHR24141">
    <property type="entry name" value="2-5A-DEPENDENT RIBONUCLEASE"/>
    <property type="match status" value="1"/>
</dbReference>
<dbReference type="InterPro" id="IPR002110">
    <property type="entry name" value="Ankyrin_rpt"/>
</dbReference>
<feature type="compositionally biased region" description="Polar residues" evidence="4">
    <location>
        <begin position="14"/>
        <end position="25"/>
    </location>
</feature>
<evidence type="ECO:0000256" key="1">
    <source>
        <dbReference type="ARBA" id="ARBA00022737"/>
    </source>
</evidence>
<feature type="region of interest" description="Disordered" evidence="4">
    <location>
        <begin position="1"/>
        <end position="35"/>
    </location>
</feature>
<dbReference type="PROSITE" id="PS50297">
    <property type="entry name" value="ANK_REP_REGION"/>
    <property type="match status" value="5"/>
</dbReference>
<accession>A0A4Z1H798</accession>
<dbReference type="AlphaFoldDB" id="A0A4Z1H798"/>
<dbReference type="Pfam" id="PF12796">
    <property type="entry name" value="Ank_2"/>
    <property type="match status" value="3"/>
</dbReference>
<keyword evidence="1" id="KW-0677">Repeat</keyword>
<evidence type="ECO:0000256" key="2">
    <source>
        <dbReference type="ARBA" id="ARBA00023043"/>
    </source>
</evidence>
<evidence type="ECO:0000256" key="3">
    <source>
        <dbReference type="PROSITE-ProRule" id="PRU00023"/>
    </source>
</evidence>
<dbReference type="Proteomes" id="UP000297452">
    <property type="component" value="Unassembled WGS sequence"/>
</dbReference>
<feature type="region of interest" description="Disordered" evidence="4">
    <location>
        <begin position="1053"/>
        <end position="1086"/>
    </location>
</feature>
<gene>
    <name evidence="5" type="ORF">BOTNAR_0766g00030</name>
</gene>
<dbReference type="Gene3D" id="1.25.40.20">
    <property type="entry name" value="Ankyrin repeat-containing domain"/>
    <property type="match status" value="3"/>
</dbReference>
<feature type="compositionally biased region" description="Basic and acidic residues" evidence="4">
    <location>
        <begin position="956"/>
        <end position="967"/>
    </location>
</feature>
<evidence type="ECO:0000256" key="4">
    <source>
        <dbReference type="SAM" id="MobiDB-lite"/>
    </source>
</evidence>
<dbReference type="PANTHER" id="PTHR24141:SF1">
    <property type="entry name" value="2-5A-DEPENDENT RIBONUCLEASE"/>
    <property type="match status" value="1"/>
</dbReference>
<keyword evidence="6" id="KW-1185">Reference proteome</keyword>
<dbReference type="InterPro" id="IPR036770">
    <property type="entry name" value="Ankyrin_rpt-contain_sf"/>
</dbReference>
<sequence length="1167" mass="131759">MEETKTSHDDNSSKSEPTQGDNNTAFPKLLVSHSPNSGGSTADLLVKAMDENDLDEMRRLLNSKVDLLAMPIATKIIHDNEEIILNLAPLQWDAAFSEPSIINLLLEHGAKVDENIPTIGGTALHLASRFGSENNIDVFLSQKLDVNQKDRDGMTPLHFSSRYGREENVECLVDASADFRLQVHCAGRRFHYAARFGHLKTLQLLYERGSHIYVNEADGFFNAPLHLVSANGHVNVAKWLLQKGAAINQAGTAGDTPLLLATSREHVETVRELLNMRADVHKRNDDSYSSILVAFENTHLEIFDILRISGASLSGTGGRDNGTCYHRVISCFREFSSDHNKIIDRLHNVDTATENSHGMTALAYAVLSNHLEHVKLLIKNDANVICHDRQGITPLRIAILQKKNIAIVLEILAAEQYYPKSPSSKYPYIKITSVLREIEIVLLQGLESSKYETLEQLHIIMYWAVSNGAKDLANRCIDHDRQVLRWTREGATWLHIASKGGMVEIAQLLLGIMIMQSDSPNQPLGWAAAALIIQQNSRGDSPLAIAIEKGHDKFDNLLWSKIEQFQITEKRLIESYPDISNQILEFLARHEVPGNEEILKCFLRSGDKSNTKDLEDFTALQWAVFRSQAVVVWWLLSKGGYSSDEIKSALKLIVGNTDKQSEVIKALLRTPPLALDHVLTRNKKHTCKFPKFPNSAKSNRFMNHQGLIVDILSSQESIVCAISSVRELIYNSGPDHIIREFGNLFEHGLALLKKPLINDYGASPNRIGVQTKDPSSLDSTSPNMKVFVMKNLRATTGVISLMSDGFIFLSMSRLSSDSGRSEKEHMAIMKHFNKSWAELAAGAERCYMKPKFVIEVRAYYLCFRSASRKLATTIQSMILMAAKHQETPPPALARHFIKGEKSSTTKVSTVLDEPIDERDSRAIKHMPMTLYQYYYPTIYDTLERDNDQLLSKFLQKKSEQSRDREPSESLLPNPLNEILHDDIKNQYEHAGTAHSLVEHFLGIASGLFMKRFVPVSDQIYKGRIEIFRESIRDVAEKEPSLFREFLRGLQEAKPREQKSLEPEQKKKQPSSEDSDSKSLDKPMPSNRYHVISSETELLSMIRDIRDELHMLRSLAEDQEIVWKQVFASSDLIHFKAYSPTNVKKDLNAMLSEANKMEVYVSEMQKIV</sequence>
<dbReference type="GO" id="GO:0004540">
    <property type="term" value="F:RNA nuclease activity"/>
    <property type="evidence" value="ECO:0007669"/>
    <property type="project" value="TreeGrafter"/>
</dbReference>